<dbReference type="Proteomes" id="UP000287171">
    <property type="component" value="Unassembled WGS sequence"/>
</dbReference>
<accession>A0A402BDW8</accession>
<proteinExistence type="predicted"/>
<dbReference type="RefSeq" id="WP_126629859.1">
    <property type="nucleotide sequence ID" value="NZ_BIFT01000002.1"/>
</dbReference>
<evidence type="ECO:0000313" key="2">
    <source>
        <dbReference type="Proteomes" id="UP000287171"/>
    </source>
</evidence>
<dbReference type="EMBL" id="BIFT01000002">
    <property type="protein sequence ID" value="GCE29631.1"/>
    <property type="molecule type" value="Genomic_DNA"/>
</dbReference>
<dbReference type="OrthoDB" id="4828421at2"/>
<evidence type="ECO:0000313" key="1">
    <source>
        <dbReference type="EMBL" id="GCE29631.1"/>
    </source>
</evidence>
<organism evidence="1 2">
    <name type="scientific">Dictyobacter alpinus</name>
    <dbReference type="NCBI Taxonomy" id="2014873"/>
    <lineage>
        <taxon>Bacteria</taxon>
        <taxon>Bacillati</taxon>
        <taxon>Chloroflexota</taxon>
        <taxon>Ktedonobacteria</taxon>
        <taxon>Ktedonobacterales</taxon>
        <taxon>Dictyobacteraceae</taxon>
        <taxon>Dictyobacter</taxon>
    </lineage>
</organism>
<keyword evidence="2" id="KW-1185">Reference proteome</keyword>
<sequence>MSEGRYSIRLRGHLSEEWMNWFEGLAVTNTPEGECVLRSELVDQASLHSILMKIRDLRIPLLELTRVDESHAKAQS</sequence>
<comment type="caution">
    <text evidence="1">The sequence shown here is derived from an EMBL/GenBank/DDBJ whole genome shotgun (WGS) entry which is preliminary data.</text>
</comment>
<protein>
    <submittedName>
        <fullName evidence="1">Uncharacterized protein</fullName>
    </submittedName>
</protein>
<dbReference type="AlphaFoldDB" id="A0A402BDW8"/>
<reference evidence="2" key="1">
    <citation type="submission" date="2018-12" db="EMBL/GenBank/DDBJ databases">
        <title>Tengunoibacter tsumagoiensis gen. nov., sp. nov., Dictyobacter kobayashii sp. nov., D. alpinus sp. nov., and D. joshuensis sp. nov. and description of Dictyobacteraceae fam. nov. within the order Ktedonobacterales isolated from Tengu-no-mugimeshi.</title>
        <authorList>
            <person name="Wang C.M."/>
            <person name="Zheng Y."/>
            <person name="Sakai Y."/>
            <person name="Toyoda A."/>
            <person name="Minakuchi Y."/>
            <person name="Abe K."/>
            <person name="Yokota A."/>
            <person name="Yabe S."/>
        </authorList>
    </citation>
    <scope>NUCLEOTIDE SEQUENCE [LARGE SCALE GENOMIC DNA]</scope>
    <source>
        <strain evidence="2">Uno16</strain>
    </source>
</reference>
<name>A0A402BDW8_9CHLR</name>
<gene>
    <name evidence="1" type="ORF">KDA_51150</name>
</gene>